<reference evidence="9" key="2">
    <citation type="journal article" date="2016" name="Int. J. Syst. Evol. Microbiol.">
        <title>Complete genome sequence and cell structure of Limnochorda pilosa, a Gram-negative spore-former within the phylum Firmicutes.</title>
        <authorList>
            <person name="Watanabe M."/>
            <person name="Kojima H."/>
            <person name="Fukui M."/>
        </authorList>
    </citation>
    <scope>NUCLEOTIDE SEQUENCE [LARGE SCALE GENOMIC DNA]</scope>
    <source>
        <strain evidence="9">HC45</strain>
    </source>
</reference>
<evidence type="ECO:0000256" key="3">
    <source>
        <dbReference type="ARBA" id="ARBA00022692"/>
    </source>
</evidence>
<evidence type="ECO:0000256" key="6">
    <source>
        <dbReference type="ARBA" id="ARBA00023306"/>
    </source>
</evidence>
<dbReference type="Proteomes" id="UP000065807">
    <property type="component" value="Chromosome"/>
</dbReference>
<dbReference type="OrthoDB" id="9815382at2"/>
<keyword evidence="5" id="KW-0472">Membrane</keyword>
<evidence type="ECO:0000256" key="1">
    <source>
        <dbReference type="ARBA" id="ARBA00022475"/>
    </source>
</evidence>
<dbReference type="AlphaFoldDB" id="A0A0K2SQW0"/>
<sequence>MASRRRFKVTNRFFALLLTVVLLSLGIRWIQGFVAQRGLEREMEALQADLDATRGRAAQLEAEVSEMRSDAYVERKAREELGLVKPGEERYQVVPAQEDESATESR</sequence>
<dbReference type="PANTHER" id="PTHR37485:SF1">
    <property type="entry name" value="CELL DIVISION PROTEIN FTSB"/>
    <property type="match status" value="1"/>
</dbReference>
<evidence type="ECO:0000256" key="2">
    <source>
        <dbReference type="ARBA" id="ARBA00022618"/>
    </source>
</evidence>
<reference evidence="9" key="1">
    <citation type="submission" date="2015-07" db="EMBL/GenBank/DDBJ databases">
        <title>Complete genome sequence and phylogenetic analysis of Limnochorda pilosa.</title>
        <authorList>
            <person name="Watanabe M."/>
            <person name="Kojima H."/>
            <person name="Fukui M."/>
        </authorList>
    </citation>
    <scope>NUCLEOTIDE SEQUENCE [LARGE SCALE GENOMIC DNA]</scope>
    <source>
        <strain evidence="9">HC45</strain>
    </source>
</reference>
<organism evidence="8 9">
    <name type="scientific">Limnochorda pilosa</name>
    <dbReference type="NCBI Taxonomy" id="1555112"/>
    <lineage>
        <taxon>Bacteria</taxon>
        <taxon>Bacillati</taxon>
        <taxon>Bacillota</taxon>
        <taxon>Limnochordia</taxon>
        <taxon>Limnochordales</taxon>
        <taxon>Limnochordaceae</taxon>
        <taxon>Limnochorda</taxon>
    </lineage>
</organism>
<evidence type="ECO:0000256" key="7">
    <source>
        <dbReference type="SAM" id="Coils"/>
    </source>
</evidence>
<evidence type="ECO:0008006" key="10">
    <source>
        <dbReference type="Google" id="ProtNLM"/>
    </source>
</evidence>
<evidence type="ECO:0000313" key="9">
    <source>
        <dbReference type="Proteomes" id="UP000065807"/>
    </source>
</evidence>
<dbReference type="GO" id="GO:0043093">
    <property type="term" value="P:FtsZ-dependent cytokinesis"/>
    <property type="evidence" value="ECO:0007669"/>
    <property type="project" value="TreeGrafter"/>
</dbReference>
<keyword evidence="7" id="KW-0175">Coiled coil</keyword>
<dbReference type="PANTHER" id="PTHR37485">
    <property type="entry name" value="CELL DIVISION PROTEIN FTSB"/>
    <property type="match status" value="1"/>
</dbReference>
<keyword evidence="4" id="KW-1133">Transmembrane helix</keyword>
<dbReference type="STRING" id="1555112.LIP_3588"/>
<keyword evidence="9" id="KW-1185">Reference proteome</keyword>
<evidence type="ECO:0000256" key="5">
    <source>
        <dbReference type="ARBA" id="ARBA00023136"/>
    </source>
</evidence>
<proteinExistence type="predicted"/>
<dbReference type="InterPro" id="IPR023081">
    <property type="entry name" value="Cell_div_FtsB"/>
</dbReference>
<gene>
    <name evidence="8" type="ORF">LIP_3588</name>
</gene>
<keyword evidence="3" id="KW-0812">Transmembrane</keyword>
<dbReference type="Pfam" id="PF04977">
    <property type="entry name" value="DivIC"/>
    <property type="match status" value="1"/>
</dbReference>
<accession>A0A0K2SQW0</accession>
<protein>
    <recommendedName>
        <fullName evidence="10">Septum formation initiator</fullName>
    </recommendedName>
</protein>
<dbReference type="GO" id="GO:0030428">
    <property type="term" value="C:cell septum"/>
    <property type="evidence" value="ECO:0007669"/>
    <property type="project" value="TreeGrafter"/>
</dbReference>
<evidence type="ECO:0000256" key="4">
    <source>
        <dbReference type="ARBA" id="ARBA00022989"/>
    </source>
</evidence>
<dbReference type="RefSeq" id="WP_068141061.1">
    <property type="nucleotide sequence ID" value="NZ_AP014924.1"/>
</dbReference>
<dbReference type="EMBL" id="AP014924">
    <property type="protein sequence ID" value="BAS29397.1"/>
    <property type="molecule type" value="Genomic_DNA"/>
</dbReference>
<name>A0A0K2SQW0_LIMPI</name>
<evidence type="ECO:0000313" key="8">
    <source>
        <dbReference type="EMBL" id="BAS29397.1"/>
    </source>
</evidence>
<dbReference type="InterPro" id="IPR007060">
    <property type="entry name" value="FtsL/DivIC"/>
</dbReference>
<keyword evidence="1" id="KW-1003">Cell membrane</keyword>
<dbReference type="KEGG" id="lpil:LIP_3588"/>
<keyword evidence="6" id="KW-0131">Cell cycle</keyword>
<feature type="coiled-coil region" evidence="7">
    <location>
        <begin position="36"/>
        <end position="70"/>
    </location>
</feature>
<keyword evidence="2" id="KW-0132">Cell division</keyword>